<dbReference type="PIRSF" id="PIRSF001227">
    <property type="entry name" value="Pen_acylase"/>
    <property type="match status" value="1"/>
</dbReference>
<dbReference type="SUPFAM" id="SSF56235">
    <property type="entry name" value="N-terminal nucleophile aminohydrolases (Ntn hydrolases)"/>
    <property type="match status" value="1"/>
</dbReference>
<reference evidence="6 7" key="1">
    <citation type="submission" date="2024-01" db="EMBL/GenBank/DDBJ databases">
        <title>Pedobacter sp. nov., isolated from oil-contaminated soil.</title>
        <authorList>
            <person name="Le N.T.T."/>
        </authorList>
    </citation>
    <scope>NUCLEOTIDE SEQUENCE [LARGE SCALE GENOMIC DNA]</scope>
    <source>
        <strain evidence="6 7">VNH31</strain>
    </source>
</reference>
<comment type="similarity">
    <text evidence="1">Belongs to the peptidase S45 family.</text>
</comment>
<keyword evidence="4" id="KW-0865">Zymogen</keyword>
<keyword evidence="7" id="KW-1185">Reference proteome</keyword>
<evidence type="ECO:0000313" key="7">
    <source>
        <dbReference type="Proteomes" id="UP001337681"/>
    </source>
</evidence>
<protein>
    <submittedName>
        <fullName evidence="6">Penicillin acylase family protein</fullName>
        <ecNumber evidence="6">3.5.1.-</ecNumber>
    </submittedName>
</protein>
<keyword evidence="3 6" id="KW-0378">Hydrolase</keyword>
<dbReference type="Gene3D" id="1.10.1400.10">
    <property type="match status" value="1"/>
</dbReference>
<dbReference type="EC" id="3.5.1.-" evidence="6"/>
<gene>
    <name evidence="6" type="ORF">VRU49_01950</name>
</gene>
<dbReference type="RefSeq" id="WP_330145089.1">
    <property type="nucleotide sequence ID" value="NZ_JAZDQU010000001.1"/>
</dbReference>
<keyword evidence="2 5" id="KW-0732">Signal</keyword>
<dbReference type="Gene3D" id="3.60.20.10">
    <property type="entry name" value="Glutamine Phosphoribosylpyrophosphate, subunit 1, domain 1"/>
    <property type="match status" value="1"/>
</dbReference>
<proteinExistence type="inferred from homology"/>
<evidence type="ECO:0000256" key="5">
    <source>
        <dbReference type="SAM" id="SignalP"/>
    </source>
</evidence>
<evidence type="ECO:0000256" key="2">
    <source>
        <dbReference type="ARBA" id="ARBA00022729"/>
    </source>
</evidence>
<dbReference type="EMBL" id="JAZDQU010000001">
    <property type="protein sequence ID" value="MEE1884171.1"/>
    <property type="molecule type" value="Genomic_DNA"/>
</dbReference>
<feature type="chain" id="PRO_5046473206" evidence="5">
    <location>
        <begin position="21"/>
        <end position="728"/>
    </location>
</feature>
<dbReference type="InterPro" id="IPR023343">
    <property type="entry name" value="Penicillin_amidase_dom1"/>
</dbReference>
<dbReference type="Gene3D" id="1.10.439.10">
    <property type="entry name" value="Penicillin Amidohydrolase, domain 1"/>
    <property type="match status" value="1"/>
</dbReference>
<comment type="caution">
    <text evidence="6">The sequence shown here is derived from an EMBL/GenBank/DDBJ whole genome shotgun (WGS) entry which is preliminary data.</text>
</comment>
<organism evidence="6 7">
    <name type="scientific">Pedobacter flavus</name>
    <dbReference type="NCBI Taxonomy" id="3113906"/>
    <lineage>
        <taxon>Bacteria</taxon>
        <taxon>Pseudomonadati</taxon>
        <taxon>Bacteroidota</taxon>
        <taxon>Sphingobacteriia</taxon>
        <taxon>Sphingobacteriales</taxon>
        <taxon>Sphingobacteriaceae</taxon>
        <taxon>Pedobacter</taxon>
    </lineage>
</organism>
<dbReference type="Pfam" id="PF01804">
    <property type="entry name" value="Penicil_amidase"/>
    <property type="match status" value="1"/>
</dbReference>
<accession>A0ABU7GYU4</accession>
<feature type="signal peptide" evidence="5">
    <location>
        <begin position="1"/>
        <end position="20"/>
    </location>
</feature>
<dbReference type="GO" id="GO:0016787">
    <property type="term" value="F:hydrolase activity"/>
    <property type="evidence" value="ECO:0007669"/>
    <property type="project" value="UniProtKB-KW"/>
</dbReference>
<dbReference type="InterPro" id="IPR043146">
    <property type="entry name" value="Penicillin_amidase_N_B-knob"/>
</dbReference>
<dbReference type="InterPro" id="IPR029055">
    <property type="entry name" value="Ntn_hydrolases_N"/>
</dbReference>
<dbReference type="PANTHER" id="PTHR34218">
    <property type="entry name" value="PEPTIDASE S45 PENICILLIN AMIDASE"/>
    <property type="match status" value="1"/>
</dbReference>
<sequence>MFRLLFTQTAILLFPLLLNAQIFNQEEITRFNKMANNVKIIRDNYGIAHVYGKTDADAVFGMLYAQCEDDFKRIELNYIEKLGKLSEINGEIDLYKDLQIHLLIDTVDAKKEFEMAEPWLKKLMVAFADGINFYLYKNPSVKPQIIKKFKPWHALLWTDGSIGAISTGGATLNDLKNFYSKNTLARTFQKKEDFIEIQTGSNGFALGPAKTKSKNSILYINPHVTFYFRPEIHVKSNEGLNSYGAVTWGQFFIYQGFNEYCGWMHTSSAVDVADLYEETIIEKGGKYFSKYNDRWIPIEEREIRINVKEQNGVITKIFKAYFSHHGPIVAKNGEKWIALKSFNRSIKSLTQSWLRTKAKGLEDFKKTMDIRANTSNNTVFADNKGNIAYWHGNFIPKRDSTYNWTKPVDGSTNKTDWNGLHSVEESVHVYNPLTAWIQNCNSSPFTSSGTSSPNASFYAKYMAPDGENFRAINAIRLLNDDRKHDINSVINLGYEPTLEAFKVLIPALINAYNQNSEKYKSLKPVIDTLSNWNYKSSINSVATTIAVEWGQKINNSMPRVYISKGEQDQVLSFKQFARLASADQLLDPLIKTINELGRKYNSWNIAWGEINRFQRIDDNINAIHNDNLLSYPVGETSATWGQLASFNSRVFEGTNKRYGYSGNSFICVVEFGAKIIAKSLLVGGNSGNKNSPNFNDQGKMFAEGKFKNVLFYDEDINKNAIKTYKPGD</sequence>
<evidence type="ECO:0000256" key="1">
    <source>
        <dbReference type="ARBA" id="ARBA00006586"/>
    </source>
</evidence>
<dbReference type="Gene3D" id="2.30.120.10">
    <property type="match status" value="1"/>
</dbReference>
<evidence type="ECO:0000313" key="6">
    <source>
        <dbReference type="EMBL" id="MEE1884171.1"/>
    </source>
</evidence>
<dbReference type="Proteomes" id="UP001337681">
    <property type="component" value="Unassembled WGS sequence"/>
</dbReference>
<dbReference type="InterPro" id="IPR043147">
    <property type="entry name" value="Penicillin_amidase_A-knob"/>
</dbReference>
<dbReference type="InterPro" id="IPR014395">
    <property type="entry name" value="Pen/GL7ACA/AHL_acylase"/>
</dbReference>
<dbReference type="InterPro" id="IPR002692">
    <property type="entry name" value="S45"/>
</dbReference>
<evidence type="ECO:0000256" key="4">
    <source>
        <dbReference type="ARBA" id="ARBA00023145"/>
    </source>
</evidence>
<dbReference type="PANTHER" id="PTHR34218:SF3">
    <property type="entry name" value="ACYL-HOMOSERINE LACTONE ACYLASE PVDQ"/>
    <property type="match status" value="1"/>
</dbReference>
<evidence type="ECO:0000256" key="3">
    <source>
        <dbReference type="ARBA" id="ARBA00022801"/>
    </source>
</evidence>
<name>A0ABU7GYU4_9SPHI</name>